<dbReference type="NCBIfam" id="TIGR03303">
    <property type="entry name" value="OM_YaeT"/>
    <property type="match status" value="1"/>
</dbReference>
<gene>
    <name evidence="8" type="primary">bamA</name>
    <name evidence="11" type="ORF">SADO_13943</name>
</gene>
<keyword evidence="4 8" id="KW-0732">Signal</keyword>
<evidence type="ECO:0000256" key="1">
    <source>
        <dbReference type="ARBA" id="ARBA00004370"/>
    </source>
</evidence>
<accession>A0ABV2B3D1</accession>
<comment type="similarity">
    <text evidence="8">Belongs to the BamA family.</text>
</comment>
<dbReference type="InterPro" id="IPR000184">
    <property type="entry name" value="Bac_surfAg_D15"/>
</dbReference>
<evidence type="ECO:0000256" key="4">
    <source>
        <dbReference type="ARBA" id="ARBA00022729"/>
    </source>
</evidence>
<evidence type="ECO:0000256" key="9">
    <source>
        <dbReference type="NCBIfam" id="TIGR03303"/>
    </source>
</evidence>
<evidence type="ECO:0000313" key="11">
    <source>
        <dbReference type="EMBL" id="MES1930362.1"/>
    </source>
</evidence>
<comment type="function">
    <text evidence="8">Part of the outer membrane protein assembly complex, which is involved in assembly and insertion of beta-barrel proteins into the outer membrane.</text>
</comment>
<sequence length="791" mass="88342" precursor="true">MRAFAVLLCLFAVNAWAQNQSEPGQSGQGSSQSGYDFRVADVRVTGVQRLEPGTVLTYLPLSVGDRLSAGRAQQSIRALYETGLFENVTLQREGNTLVVDVQERPEIARFTIEGNKNIGGDQLKDALADQGLAQGELYKRSLVDQLEQELRRQYYANGYYSVAIDTEVEDLGNNRVAIDIAVTEGQVASIKDVNIIGNENFTDEELQDVFELQASSPAYTHPLTFWRSRDRYSREKLLGDLESLNSFYQNRGYIRFNVSSIQVSLSPDKRNIFLTINVDEGDQYTINDYEFAGDMIVPQTSLQRLVTVEGGQIFSRSDVDASANAISSGLADFGYAFADVDPLTRVDEDEKTVDLTFFIDPGKRAYVRQITFNGNEKTNDETLRREMRQFEGAPFSRRGVERSRTRLARLPYIQDVQVNTEKVAGSEDLVDVDYDLSERAAGTLQFGVGFSDAQGFLVNGSVSHSNFRGTGNRVSLRAETNDYAKSVGASWTDPYFTDEGVSRTISAFYRNTDQLIRIGSGFDLNSLGGAMTFGLPITEYSRLRAGLGVERNEINSAVNRDGEDRLSDELREFIDENGREATTYELQTGWQRDTRNRTFFATRGSNTEFEFNIKGPGSDLEYYDSSIEHERYFRIGSWIPGLSDKVVLSMDGRVAQTDVWGDGEDVPPYDNFFAGGARSVRGFSNGGLGPRDSFDNPYGGQFLTTLQSELVIPTFLESDNKSTRLTAFYDIGNVYEDASAFEASDLRKSAGVAFYWFTPFFGLLRVSYAAYVDGEEDDEVDRFQFSFGVGL</sequence>
<comment type="subcellular location">
    <subcellularLocation>
        <location evidence="8">Cell outer membrane</location>
    </subcellularLocation>
    <subcellularLocation>
        <location evidence="1">Membrane</location>
    </subcellularLocation>
</comment>
<reference evidence="11 12" key="1">
    <citation type="submission" date="2013-03" db="EMBL/GenBank/DDBJ databases">
        <title>Salinisphaera dokdonensis CL-ES53 Genome Sequencing.</title>
        <authorList>
            <person name="Li C."/>
            <person name="Lai Q."/>
            <person name="Shao Z."/>
        </authorList>
    </citation>
    <scope>NUCLEOTIDE SEQUENCE [LARGE SCALE GENOMIC DNA]</scope>
    <source>
        <strain evidence="11 12">CL-ES53</strain>
    </source>
</reference>
<dbReference type="PROSITE" id="PS51779">
    <property type="entry name" value="POTRA"/>
    <property type="match status" value="4"/>
</dbReference>
<dbReference type="PANTHER" id="PTHR12815">
    <property type="entry name" value="SORTING AND ASSEMBLY MACHINERY SAMM50 PROTEIN FAMILY MEMBER"/>
    <property type="match status" value="1"/>
</dbReference>
<evidence type="ECO:0000256" key="6">
    <source>
        <dbReference type="ARBA" id="ARBA00023136"/>
    </source>
</evidence>
<dbReference type="InterPro" id="IPR034746">
    <property type="entry name" value="POTRA"/>
</dbReference>
<keyword evidence="12" id="KW-1185">Reference proteome</keyword>
<dbReference type="Pfam" id="PF07244">
    <property type="entry name" value="POTRA"/>
    <property type="match status" value="5"/>
</dbReference>
<feature type="domain" description="POTRA" evidence="10">
    <location>
        <begin position="365"/>
        <end position="439"/>
    </location>
</feature>
<proteinExistence type="inferred from homology"/>
<keyword evidence="6 8" id="KW-0472">Membrane</keyword>
<keyword evidence="2 8" id="KW-1134">Transmembrane beta strand</keyword>
<evidence type="ECO:0000259" key="10">
    <source>
        <dbReference type="PROSITE" id="PS51779"/>
    </source>
</evidence>
<keyword evidence="7 8" id="KW-0998">Cell outer membrane</keyword>
<organism evidence="11 12">
    <name type="scientific">Salinisphaera dokdonensis CL-ES53</name>
    <dbReference type="NCBI Taxonomy" id="1304272"/>
    <lineage>
        <taxon>Bacteria</taxon>
        <taxon>Pseudomonadati</taxon>
        <taxon>Pseudomonadota</taxon>
        <taxon>Gammaproteobacteria</taxon>
        <taxon>Salinisphaerales</taxon>
        <taxon>Salinisphaeraceae</taxon>
        <taxon>Salinisphaera</taxon>
    </lineage>
</organism>
<name>A0ABV2B3D1_9GAMM</name>
<evidence type="ECO:0000256" key="7">
    <source>
        <dbReference type="ARBA" id="ARBA00023237"/>
    </source>
</evidence>
<feature type="chain" id="PRO_5044929779" description="Outer membrane protein assembly factor BamA" evidence="8">
    <location>
        <begin position="18"/>
        <end position="791"/>
    </location>
</feature>
<dbReference type="EMBL" id="APND01000004">
    <property type="protein sequence ID" value="MES1930362.1"/>
    <property type="molecule type" value="Genomic_DNA"/>
</dbReference>
<feature type="domain" description="POTRA" evidence="10">
    <location>
        <begin position="37"/>
        <end position="104"/>
    </location>
</feature>
<protein>
    <recommendedName>
        <fullName evidence="8 9">Outer membrane protein assembly factor BamA</fullName>
    </recommendedName>
</protein>
<dbReference type="Gene3D" id="3.10.20.310">
    <property type="entry name" value="membrane protein fhac"/>
    <property type="match status" value="5"/>
</dbReference>
<dbReference type="InterPro" id="IPR023707">
    <property type="entry name" value="OM_assembly_BamA"/>
</dbReference>
<dbReference type="Proteomes" id="UP001460888">
    <property type="component" value="Unassembled WGS sequence"/>
</dbReference>
<feature type="domain" description="POTRA" evidence="10">
    <location>
        <begin position="188"/>
        <end position="281"/>
    </location>
</feature>
<dbReference type="PANTHER" id="PTHR12815:SF23">
    <property type="entry name" value="OUTER MEMBRANE PROTEIN ASSEMBLY FACTOR BAMA"/>
    <property type="match status" value="1"/>
</dbReference>
<dbReference type="HAMAP" id="MF_01430">
    <property type="entry name" value="OM_assembly_BamA"/>
    <property type="match status" value="1"/>
</dbReference>
<evidence type="ECO:0000313" key="12">
    <source>
        <dbReference type="Proteomes" id="UP001460888"/>
    </source>
</evidence>
<dbReference type="Gene3D" id="2.40.160.50">
    <property type="entry name" value="membrane protein fhac: a member of the omp85/tpsb transporter family"/>
    <property type="match status" value="1"/>
</dbReference>
<dbReference type="InterPro" id="IPR010827">
    <property type="entry name" value="BamA/TamA_POTRA"/>
</dbReference>
<evidence type="ECO:0000256" key="8">
    <source>
        <dbReference type="HAMAP-Rule" id="MF_01430"/>
    </source>
</evidence>
<evidence type="ECO:0000256" key="3">
    <source>
        <dbReference type="ARBA" id="ARBA00022692"/>
    </source>
</evidence>
<evidence type="ECO:0000256" key="2">
    <source>
        <dbReference type="ARBA" id="ARBA00022452"/>
    </source>
</evidence>
<dbReference type="PIRSF" id="PIRSF006076">
    <property type="entry name" value="OM_assembly_OMP85"/>
    <property type="match status" value="1"/>
</dbReference>
<comment type="subunit">
    <text evidence="8">Part of the Bam complex.</text>
</comment>
<keyword evidence="3 8" id="KW-0812">Transmembrane</keyword>
<keyword evidence="5 8" id="KW-0677">Repeat</keyword>
<dbReference type="Pfam" id="PF01103">
    <property type="entry name" value="Omp85"/>
    <property type="match status" value="1"/>
</dbReference>
<evidence type="ECO:0000256" key="5">
    <source>
        <dbReference type="ARBA" id="ARBA00022737"/>
    </source>
</evidence>
<feature type="signal peptide" evidence="8">
    <location>
        <begin position="1"/>
        <end position="17"/>
    </location>
</feature>
<feature type="domain" description="POTRA" evidence="10">
    <location>
        <begin position="105"/>
        <end position="185"/>
    </location>
</feature>
<dbReference type="InterPro" id="IPR039910">
    <property type="entry name" value="D15-like"/>
</dbReference>
<comment type="caution">
    <text evidence="11">The sequence shown here is derived from an EMBL/GenBank/DDBJ whole genome shotgun (WGS) entry which is preliminary data.</text>
</comment>